<evidence type="ECO:0000256" key="5">
    <source>
        <dbReference type="ARBA" id="ARBA00022801"/>
    </source>
</evidence>
<accession>A0A2V1DIS3</accession>
<comment type="pathway">
    <text evidence="2">Protein modification; protein glycosylation.</text>
</comment>
<dbReference type="OrthoDB" id="8118055at2759"/>
<dbReference type="AlphaFoldDB" id="A0A2V1DIS3"/>
<feature type="disulfide bond" evidence="13">
    <location>
        <begin position="384"/>
        <end position="413"/>
    </location>
</feature>
<gene>
    <name evidence="15" type="ORF">DM02DRAFT_59895</name>
</gene>
<feature type="active site" description="Proton donor" evidence="11">
    <location>
        <position position="427"/>
    </location>
</feature>
<reference evidence="15 16" key="1">
    <citation type="journal article" date="2018" name="Sci. Rep.">
        <title>Comparative genomics provides insights into the lifestyle and reveals functional heterogeneity of dark septate endophytic fungi.</title>
        <authorList>
            <person name="Knapp D.G."/>
            <person name="Nemeth J.B."/>
            <person name="Barry K."/>
            <person name="Hainaut M."/>
            <person name="Henrissat B."/>
            <person name="Johnson J."/>
            <person name="Kuo A."/>
            <person name="Lim J.H.P."/>
            <person name="Lipzen A."/>
            <person name="Nolan M."/>
            <person name="Ohm R.A."/>
            <person name="Tamas L."/>
            <person name="Grigoriev I.V."/>
            <person name="Spatafora J.W."/>
            <person name="Nagy L.G."/>
            <person name="Kovacs G.M."/>
        </authorList>
    </citation>
    <scope>NUCLEOTIDE SEQUENCE [LARGE SCALE GENOMIC DNA]</scope>
    <source>
        <strain evidence="15 16">DSE2036</strain>
    </source>
</reference>
<dbReference type="InterPro" id="IPR012341">
    <property type="entry name" value="6hp_glycosidase-like_sf"/>
</dbReference>
<organism evidence="15 16">
    <name type="scientific">Periconia macrospinosa</name>
    <dbReference type="NCBI Taxonomy" id="97972"/>
    <lineage>
        <taxon>Eukaryota</taxon>
        <taxon>Fungi</taxon>
        <taxon>Dikarya</taxon>
        <taxon>Ascomycota</taxon>
        <taxon>Pezizomycotina</taxon>
        <taxon>Dothideomycetes</taxon>
        <taxon>Pleosporomycetidae</taxon>
        <taxon>Pleosporales</taxon>
        <taxon>Massarineae</taxon>
        <taxon>Periconiaceae</taxon>
        <taxon>Periconia</taxon>
    </lineage>
</organism>
<keyword evidence="5 14" id="KW-0378">Hydrolase</keyword>
<evidence type="ECO:0000256" key="11">
    <source>
        <dbReference type="PIRSR" id="PIRSR601382-1"/>
    </source>
</evidence>
<evidence type="ECO:0000313" key="16">
    <source>
        <dbReference type="Proteomes" id="UP000244855"/>
    </source>
</evidence>
<evidence type="ECO:0000256" key="4">
    <source>
        <dbReference type="ARBA" id="ARBA00022729"/>
    </source>
</evidence>
<keyword evidence="8 14" id="KW-0326">Glycosidase</keyword>
<dbReference type="UniPathway" id="UPA00378"/>
<dbReference type="GO" id="GO:0005509">
    <property type="term" value="F:calcium ion binding"/>
    <property type="evidence" value="ECO:0007669"/>
    <property type="project" value="InterPro"/>
</dbReference>
<dbReference type="InterPro" id="IPR036026">
    <property type="entry name" value="Seven-hairpin_glycosidases"/>
</dbReference>
<dbReference type="InterPro" id="IPR050749">
    <property type="entry name" value="Glycosyl_Hydrolase_47"/>
</dbReference>
<keyword evidence="16" id="KW-1185">Reference proteome</keyword>
<dbReference type="PANTHER" id="PTHR11742:SF101">
    <property type="entry name" value="MANNOSYL-OLIGOSACCHARIDE ALPHA-1,2-MANNOSIDASE 1B"/>
    <property type="match status" value="1"/>
</dbReference>
<dbReference type="GO" id="GO:0016020">
    <property type="term" value="C:membrane"/>
    <property type="evidence" value="ECO:0007669"/>
    <property type="project" value="InterPro"/>
</dbReference>
<evidence type="ECO:0000256" key="8">
    <source>
        <dbReference type="ARBA" id="ARBA00023295"/>
    </source>
</evidence>
<protein>
    <recommendedName>
        <fullName evidence="14">alpha-1,2-Mannosidase</fullName>
        <ecNumber evidence="14">3.2.1.-</ecNumber>
    </recommendedName>
</protein>
<keyword evidence="12" id="KW-0106">Calcium</keyword>
<keyword evidence="7" id="KW-0325">Glycoprotein</keyword>
<evidence type="ECO:0000256" key="7">
    <source>
        <dbReference type="ARBA" id="ARBA00023180"/>
    </source>
</evidence>
<comment type="cofactor">
    <cofactor evidence="1 12">
        <name>Ca(2+)</name>
        <dbReference type="ChEBI" id="CHEBI:29108"/>
    </cofactor>
</comment>
<dbReference type="EC" id="3.2.1.-" evidence="14"/>
<evidence type="ECO:0000256" key="14">
    <source>
        <dbReference type="RuleBase" id="RU361193"/>
    </source>
</evidence>
<comment type="catalytic activity">
    <reaction evidence="9">
        <text>N(4)-(alpha-D-Man-(1-&gt;2)-alpha-D-Man-(1-&gt;2)-alpha-D-Man-(1-&gt;3)-[alpha-D-Man-(1-&gt;3)-[alpha-D-Man-(1-&gt;2)-alpha-D-Man-(1-&gt;6)]-alpha-D-Man-(1-&gt;6)]-beta-D-Man-(1-&gt;4)-beta-D-GlcNAc-(1-&gt;4)-beta-D-GlcNAc)-L-asparaginyl-[protein] (N-glucan mannose isomer 8A1,2,3B1,3) + 3 H2O = N(4)-(alpha-D-Man-(1-&gt;3)-[alpha-D-Man-(1-&gt;3)-[alpha-D-Man-(1-&gt;6)]-alpha-D-Man-(1-&gt;6)]-beta-D-Man-(1-&gt;4)-beta-D-GlcNAc-(1-&gt;4)-beta-D-GlcNAc)-L-asparaginyl-[protein] (N-glucan mannose isomer 5A1,2) + 3 beta-D-mannose</text>
        <dbReference type="Rhea" id="RHEA:56028"/>
        <dbReference type="Rhea" id="RHEA-COMP:14358"/>
        <dbReference type="Rhea" id="RHEA-COMP:14367"/>
        <dbReference type="ChEBI" id="CHEBI:15377"/>
        <dbReference type="ChEBI" id="CHEBI:28563"/>
        <dbReference type="ChEBI" id="CHEBI:59087"/>
        <dbReference type="ChEBI" id="CHEBI:60628"/>
        <dbReference type="EC" id="3.2.1.113"/>
    </reaction>
</comment>
<evidence type="ECO:0000313" key="15">
    <source>
        <dbReference type="EMBL" id="PVH98096.1"/>
    </source>
</evidence>
<dbReference type="Gene3D" id="1.50.10.10">
    <property type="match status" value="1"/>
</dbReference>
<dbReference type="PANTHER" id="PTHR11742">
    <property type="entry name" value="MANNOSYL-OLIGOSACCHARIDE ALPHA-1,2-MANNOSIDASE-RELATED"/>
    <property type="match status" value="1"/>
</dbReference>
<proteinExistence type="inferred from homology"/>
<dbReference type="GO" id="GO:0036503">
    <property type="term" value="P:ERAD pathway"/>
    <property type="evidence" value="ECO:0007669"/>
    <property type="project" value="UniProtKB-ARBA"/>
</dbReference>
<dbReference type="Proteomes" id="UP000244855">
    <property type="component" value="Unassembled WGS sequence"/>
</dbReference>
<evidence type="ECO:0000256" key="9">
    <source>
        <dbReference type="ARBA" id="ARBA00047669"/>
    </source>
</evidence>
<dbReference type="PRINTS" id="PR00747">
    <property type="entry name" value="GLYHDRLASE47"/>
</dbReference>
<dbReference type="EMBL" id="KZ805421">
    <property type="protein sequence ID" value="PVH98096.1"/>
    <property type="molecule type" value="Genomic_DNA"/>
</dbReference>
<comment type="catalytic activity">
    <reaction evidence="10">
        <text>N(4)-(alpha-D-Man-(1-&gt;2)-alpha-D-Man-(1-&gt;2)-alpha-D-Man-(1-&gt;3)-[alpha-D-Man-(1-&gt;2)-alpha-D-Man-(1-&gt;3)-[alpha-D-Man-(1-&gt;2)-alpha-D-Man-(1-&gt;6)]-alpha-D-Man-(1-&gt;6)]-beta-D-Man-(1-&gt;4)-beta-D-GlcNAc-(1-&gt;4)-beta-D-GlcNAc)-L-asparaginyl-[protein] (N-glucan mannose isomer 9A1,2,3B1,2,3) + 4 H2O = N(4)-(alpha-D-Man-(1-&gt;3)-[alpha-D-Man-(1-&gt;3)-[alpha-D-Man-(1-&gt;6)]-alpha-D-Man-(1-&gt;6)]-beta-D-Man-(1-&gt;4)-beta-D-GlcNAc-(1-&gt;4)-beta-D-GlcNAc)-L-asparaginyl-[protein] (N-glucan mannose isomer 5A1,2) + 4 beta-D-mannose</text>
        <dbReference type="Rhea" id="RHEA:56008"/>
        <dbReference type="Rhea" id="RHEA-COMP:14356"/>
        <dbReference type="Rhea" id="RHEA-COMP:14367"/>
        <dbReference type="ChEBI" id="CHEBI:15377"/>
        <dbReference type="ChEBI" id="CHEBI:28563"/>
        <dbReference type="ChEBI" id="CHEBI:59087"/>
        <dbReference type="ChEBI" id="CHEBI:139493"/>
        <dbReference type="EC" id="3.2.1.113"/>
    </reaction>
</comment>
<evidence type="ECO:0000256" key="6">
    <source>
        <dbReference type="ARBA" id="ARBA00023157"/>
    </source>
</evidence>
<dbReference type="GO" id="GO:0005975">
    <property type="term" value="P:carbohydrate metabolic process"/>
    <property type="evidence" value="ECO:0007669"/>
    <property type="project" value="InterPro"/>
</dbReference>
<name>A0A2V1DIS3_9PLEO</name>
<dbReference type="STRING" id="97972.A0A2V1DIS3"/>
<keyword evidence="12" id="KW-0479">Metal-binding</keyword>
<comment type="similarity">
    <text evidence="3 14">Belongs to the glycosyl hydrolase 47 family.</text>
</comment>
<evidence type="ECO:0000256" key="12">
    <source>
        <dbReference type="PIRSR" id="PIRSR601382-2"/>
    </source>
</evidence>
<dbReference type="GO" id="GO:0005783">
    <property type="term" value="C:endoplasmic reticulum"/>
    <property type="evidence" value="ECO:0007669"/>
    <property type="project" value="TreeGrafter"/>
</dbReference>
<evidence type="ECO:0000256" key="2">
    <source>
        <dbReference type="ARBA" id="ARBA00004922"/>
    </source>
</evidence>
<keyword evidence="4" id="KW-0732">Signal</keyword>
<evidence type="ECO:0000256" key="1">
    <source>
        <dbReference type="ARBA" id="ARBA00001913"/>
    </source>
</evidence>
<feature type="active site" description="Proton donor" evidence="11">
    <location>
        <position position="152"/>
    </location>
</feature>
<feature type="binding site" evidence="12">
    <location>
        <position position="565"/>
    </location>
    <ligand>
        <name>Ca(2+)</name>
        <dbReference type="ChEBI" id="CHEBI:29108"/>
    </ligand>
</feature>
<feature type="active site" evidence="11">
    <location>
        <position position="470"/>
    </location>
</feature>
<dbReference type="Pfam" id="PF01532">
    <property type="entry name" value="Glyco_hydro_47"/>
    <property type="match status" value="1"/>
</dbReference>
<dbReference type="SUPFAM" id="SSF48225">
    <property type="entry name" value="Seven-hairpin glycosidases"/>
    <property type="match status" value="1"/>
</dbReference>
<feature type="active site" evidence="11">
    <location>
        <position position="312"/>
    </location>
</feature>
<evidence type="ECO:0000256" key="3">
    <source>
        <dbReference type="ARBA" id="ARBA00007658"/>
    </source>
</evidence>
<sequence>MTGFRRWGKSKFENNPESSFKLLAAVLVIILYLVIKEFSNPTVHIRTPTYGAKIQFSDWKNGTGRADKEKAEKVRDAMKYTFEKYKQNAWGQDDILPVSGNYSSTRNGWGAFIVDSATTLALMGLWDELILSVQHILAVDFTKSEDLVDPFETTIRYLGGLVSLVDLYDAGVIPEEAITKETRDRILEQAVILANTLGPAYDTPTGMPWPRVDLSKSKGTADPPSVYIGHPDRKQYDQPAIGPARTGSSILENRALSRLTGDSIYTKNSTLAWSSIVWSRWTPAYPGLVDAPIDIKTGAPVGRERSWDAGHDSYYEYLLKITLLAPPSDPYLDTYKATFIRAVDSLRKSLGTRSAPAPNHAMQHSYIGHSNDKWYLNRQSHLACFAPGTILLASKSYDKPDFKTFALALLEGCRHAYNSTPSRIGPETWSWVPKFGYSDPVYMPTTKRAKHEWQQSGIWSSDPQYKGRPEYVESLFYAYRITGESRFREWAWEAFEAMEKNCKAPYGYAQLADVYRVEPGQWSGAGTDRWIDMQESFWAAETLKYLWLTFEESDVANLDRWVFTTEGHPLRVMR</sequence>
<keyword evidence="6 13" id="KW-1015">Disulfide bond</keyword>
<dbReference type="InterPro" id="IPR001382">
    <property type="entry name" value="Glyco_hydro_47"/>
</dbReference>
<evidence type="ECO:0000256" key="10">
    <source>
        <dbReference type="ARBA" id="ARBA00048605"/>
    </source>
</evidence>
<dbReference type="GO" id="GO:0004571">
    <property type="term" value="F:mannosyl-oligosaccharide 1,2-alpha-mannosidase activity"/>
    <property type="evidence" value="ECO:0007669"/>
    <property type="project" value="UniProtKB-EC"/>
</dbReference>
<evidence type="ECO:0000256" key="13">
    <source>
        <dbReference type="PIRSR" id="PIRSR601382-3"/>
    </source>
</evidence>